<feature type="region of interest" description="Disordered" evidence="1">
    <location>
        <begin position="172"/>
        <end position="198"/>
    </location>
</feature>
<accession>A0A6L2M7J7</accession>
<feature type="region of interest" description="Disordered" evidence="1">
    <location>
        <begin position="302"/>
        <end position="331"/>
    </location>
</feature>
<gene>
    <name evidence="2" type="ORF">Tci_040522</name>
</gene>
<proteinExistence type="predicted"/>
<evidence type="ECO:0000313" key="2">
    <source>
        <dbReference type="EMBL" id="GEU68544.1"/>
    </source>
</evidence>
<evidence type="ECO:0000256" key="1">
    <source>
        <dbReference type="SAM" id="MobiDB-lite"/>
    </source>
</evidence>
<reference evidence="2" key="1">
    <citation type="journal article" date="2019" name="Sci. Rep.">
        <title>Draft genome of Tanacetum cinerariifolium, the natural source of mosquito coil.</title>
        <authorList>
            <person name="Yamashiro T."/>
            <person name="Shiraishi A."/>
            <person name="Satake H."/>
            <person name="Nakayama K."/>
        </authorList>
    </citation>
    <scope>NUCLEOTIDE SEQUENCE</scope>
</reference>
<sequence length="331" mass="36019">EGVTLSVVDITGEVEKQNSLDDNTVLESFLPLSTLITTEAGSALGRSSYANITDKLSGKKLNIYAMLENCSWFIRNNPLILKKWYPDENLLSSYARVMIELCADVELKSVEYEWKPPRCACWKVFEHVHEECPKNIRDVATKTLKNTSQTPRGISFGQKMIFKPEQVFQPVSKKSTANTRGKMNNPESTKEVNKKKGVEPAIEVSNSNSFDVLNSVDNDVEFGTNGGTTNLVNNGATSSGSSLMNVDNDGEFASNTYISEKIDKIKRQICEGPSCKSLAGPANSVCPDLVFSPVHSVIFGSAGPTGSDVGQPTGQQLHPCQPGQMLGQPSS</sequence>
<evidence type="ECO:0008006" key="3">
    <source>
        <dbReference type="Google" id="ProtNLM"/>
    </source>
</evidence>
<comment type="caution">
    <text evidence="2">The sequence shown here is derived from an EMBL/GenBank/DDBJ whole genome shotgun (WGS) entry which is preliminary data.</text>
</comment>
<protein>
    <recommendedName>
        <fullName evidence="3">Zinc knuckle CX2CX4HX4C</fullName>
    </recommendedName>
</protein>
<name>A0A6L2M7J7_TANCI</name>
<feature type="compositionally biased region" description="Basic and acidic residues" evidence="1">
    <location>
        <begin position="188"/>
        <end position="198"/>
    </location>
</feature>
<feature type="non-terminal residue" evidence="2">
    <location>
        <position position="1"/>
    </location>
</feature>
<feature type="compositionally biased region" description="Polar residues" evidence="1">
    <location>
        <begin position="308"/>
        <end position="318"/>
    </location>
</feature>
<dbReference type="EMBL" id="BKCJ010005769">
    <property type="protein sequence ID" value="GEU68544.1"/>
    <property type="molecule type" value="Genomic_DNA"/>
</dbReference>
<dbReference type="AlphaFoldDB" id="A0A6L2M7J7"/>
<organism evidence="2">
    <name type="scientific">Tanacetum cinerariifolium</name>
    <name type="common">Dalmatian daisy</name>
    <name type="synonym">Chrysanthemum cinerariifolium</name>
    <dbReference type="NCBI Taxonomy" id="118510"/>
    <lineage>
        <taxon>Eukaryota</taxon>
        <taxon>Viridiplantae</taxon>
        <taxon>Streptophyta</taxon>
        <taxon>Embryophyta</taxon>
        <taxon>Tracheophyta</taxon>
        <taxon>Spermatophyta</taxon>
        <taxon>Magnoliopsida</taxon>
        <taxon>eudicotyledons</taxon>
        <taxon>Gunneridae</taxon>
        <taxon>Pentapetalae</taxon>
        <taxon>asterids</taxon>
        <taxon>campanulids</taxon>
        <taxon>Asterales</taxon>
        <taxon>Asteraceae</taxon>
        <taxon>Asteroideae</taxon>
        <taxon>Anthemideae</taxon>
        <taxon>Anthemidinae</taxon>
        <taxon>Tanacetum</taxon>
    </lineage>
</organism>
<feature type="compositionally biased region" description="Polar residues" evidence="1">
    <location>
        <begin position="172"/>
        <end position="187"/>
    </location>
</feature>